<proteinExistence type="predicted"/>
<dbReference type="PANTHER" id="PTHR44757:SF2">
    <property type="entry name" value="BIOFILM ARCHITECTURE MAINTENANCE PROTEIN MBAA"/>
    <property type="match status" value="1"/>
</dbReference>
<evidence type="ECO:0000313" key="4">
    <source>
        <dbReference type="EMBL" id="WAL63010.1"/>
    </source>
</evidence>
<dbReference type="CDD" id="cd01948">
    <property type="entry name" value="EAL"/>
    <property type="match status" value="1"/>
</dbReference>
<dbReference type="InterPro" id="IPR001633">
    <property type="entry name" value="EAL_dom"/>
</dbReference>
<feature type="domain" description="PAS" evidence="1">
    <location>
        <begin position="56"/>
        <end position="127"/>
    </location>
</feature>
<accession>A0ABY7AST2</accession>
<dbReference type="CDD" id="cd00130">
    <property type="entry name" value="PAS"/>
    <property type="match status" value="1"/>
</dbReference>
<dbReference type="PANTHER" id="PTHR44757">
    <property type="entry name" value="DIGUANYLATE CYCLASE DGCP"/>
    <property type="match status" value="1"/>
</dbReference>
<dbReference type="NCBIfam" id="TIGR00254">
    <property type="entry name" value="GGDEF"/>
    <property type="match status" value="1"/>
</dbReference>
<dbReference type="PROSITE" id="PS50112">
    <property type="entry name" value="PAS"/>
    <property type="match status" value="1"/>
</dbReference>
<dbReference type="Gene3D" id="3.30.70.270">
    <property type="match status" value="1"/>
</dbReference>
<dbReference type="InterPro" id="IPR035919">
    <property type="entry name" value="EAL_sf"/>
</dbReference>
<dbReference type="InterPro" id="IPR000160">
    <property type="entry name" value="GGDEF_dom"/>
</dbReference>
<dbReference type="SUPFAM" id="SSF55785">
    <property type="entry name" value="PYP-like sensor domain (PAS domain)"/>
    <property type="match status" value="1"/>
</dbReference>
<dbReference type="Pfam" id="PF00990">
    <property type="entry name" value="GGDEF"/>
    <property type="match status" value="1"/>
</dbReference>
<name>A0ABY7AST2_9PSEU</name>
<sequence length="615" mass="65756">MPEPGDAPGLVEVVQRWTARWADTDGVSLSPAQLEELVAGVARDAAARAEAARDAALRRFSALYSASPIGIALADPNGEIVEANAALGAFLGCKTDDLRGRDLADLGYGPKDRHALLDGLDEVDEAGSEPYRQRVQLAHADDVGTWADITLAVLPGDRPGAAYPVLMVLDANEVHQLQETLRHQSIHDPLTGLSNASRFNTLLEGALGPSARDQIALVYLDIDGFKVINDGLGAGVGDKVLRRIARRLREVFTSHDPLIARLSGDGFAVLLRGRLTAQEVITQVQRALDELREPMYVDDHGIGVSASAGIVVRDVADGGPEDLLRAAELALHRAKAAGKAQWMLFDPDLDVRDRARYRLGAEIGGALENGHFELVYQPMVKLGPSGGLAAVNAGLRWNHPEFGELGSEEFYPLADTTGMTVQLGNWLLTESLAAAARWRERHGEAAPDICIRLPGRLAVDPELVGAVKELLDRYRLPAGALRLCTDSPSLHDPRGEVLESLSVLTDLGAKMVLAVTGSADLELIPRQGLKVRQIILTGPVVDALGDNPDAAAVRHLDQLVARARELGLRVGADGVRTTAQAELLRGHGVIAARGPFVTDSATGDEVDDLIERYTG</sequence>
<keyword evidence="4" id="KW-0808">Transferase</keyword>
<evidence type="ECO:0000259" key="1">
    <source>
        <dbReference type="PROSITE" id="PS50112"/>
    </source>
</evidence>
<feature type="domain" description="GGDEF" evidence="3">
    <location>
        <begin position="213"/>
        <end position="347"/>
    </location>
</feature>
<dbReference type="CDD" id="cd01949">
    <property type="entry name" value="GGDEF"/>
    <property type="match status" value="1"/>
</dbReference>
<dbReference type="SUPFAM" id="SSF141868">
    <property type="entry name" value="EAL domain-like"/>
    <property type="match status" value="1"/>
</dbReference>
<dbReference type="EMBL" id="CP113836">
    <property type="protein sequence ID" value="WAL63010.1"/>
    <property type="molecule type" value="Genomic_DNA"/>
</dbReference>
<protein>
    <submittedName>
        <fullName evidence="4">Diguanylate cyclase</fullName>
        <ecNumber evidence="4">2.7.7.65</ecNumber>
    </submittedName>
</protein>
<dbReference type="Pfam" id="PF00563">
    <property type="entry name" value="EAL"/>
    <property type="match status" value="1"/>
</dbReference>
<dbReference type="Proteomes" id="UP001163203">
    <property type="component" value="Chromosome"/>
</dbReference>
<gene>
    <name evidence="4" type="ORF">ORV05_18385</name>
</gene>
<keyword evidence="4" id="KW-0548">Nucleotidyltransferase</keyword>
<dbReference type="PROSITE" id="PS50887">
    <property type="entry name" value="GGDEF"/>
    <property type="match status" value="1"/>
</dbReference>
<dbReference type="InterPro" id="IPR000014">
    <property type="entry name" value="PAS"/>
</dbReference>
<reference evidence="4" key="1">
    <citation type="submission" date="2022-11" db="EMBL/GenBank/DDBJ databases">
        <authorList>
            <person name="Mo P."/>
        </authorList>
    </citation>
    <scope>NUCLEOTIDE SEQUENCE</scope>
    <source>
        <strain evidence="4">HUAS 11-8</strain>
    </source>
</reference>
<dbReference type="InterPro" id="IPR052155">
    <property type="entry name" value="Biofilm_reg_signaling"/>
</dbReference>
<dbReference type="RefSeq" id="WP_268440662.1">
    <property type="nucleotide sequence ID" value="NZ_CP113836.1"/>
</dbReference>
<keyword evidence="5" id="KW-1185">Reference proteome</keyword>
<dbReference type="EC" id="2.7.7.65" evidence="4"/>
<dbReference type="SMART" id="SM00091">
    <property type="entry name" value="PAS"/>
    <property type="match status" value="1"/>
</dbReference>
<dbReference type="InterPro" id="IPR043128">
    <property type="entry name" value="Rev_trsase/Diguanyl_cyclase"/>
</dbReference>
<dbReference type="Gene3D" id="3.30.450.20">
    <property type="entry name" value="PAS domain"/>
    <property type="match status" value="1"/>
</dbReference>
<dbReference type="SMART" id="SM00052">
    <property type="entry name" value="EAL"/>
    <property type="match status" value="1"/>
</dbReference>
<dbReference type="SUPFAM" id="SSF55073">
    <property type="entry name" value="Nucleotide cyclase"/>
    <property type="match status" value="1"/>
</dbReference>
<feature type="domain" description="EAL" evidence="2">
    <location>
        <begin position="356"/>
        <end position="614"/>
    </location>
</feature>
<dbReference type="SMART" id="SM00267">
    <property type="entry name" value="GGDEF"/>
    <property type="match status" value="1"/>
</dbReference>
<organism evidence="4 5">
    <name type="scientific">Amycolatopsis cynarae</name>
    <dbReference type="NCBI Taxonomy" id="2995223"/>
    <lineage>
        <taxon>Bacteria</taxon>
        <taxon>Bacillati</taxon>
        <taxon>Actinomycetota</taxon>
        <taxon>Actinomycetes</taxon>
        <taxon>Pseudonocardiales</taxon>
        <taxon>Pseudonocardiaceae</taxon>
        <taxon>Amycolatopsis</taxon>
    </lineage>
</organism>
<dbReference type="GO" id="GO:0052621">
    <property type="term" value="F:diguanylate cyclase activity"/>
    <property type="evidence" value="ECO:0007669"/>
    <property type="project" value="UniProtKB-EC"/>
</dbReference>
<dbReference type="NCBIfam" id="TIGR00229">
    <property type="entry name" value="sensory_box"/>
    <property type="match status" value="1"/>
</dbReference>
<dbReference type="InterPro" id="IPR035965">
    <property type="entry name" value="PAS-like_dom_sf"/>
</dbReference>
<dbReference type="InterPro" id="IPR029787">
    <property type="entry name" value="Nucleotide_cyclase"/>
</dbReference>
<dbReference type="Pfam" id="PF13188">
    <property type="entry name" value="PAS_8"/>
    <property type="match status" value="1"/>
</dbReference>
<evidence type="ECO:0000313" key="5">
    <source>
        <dbReference type="Proteomes" id="UP001163203"/>
    </source>
</evidence>
<dbReference type="Gene3D" id="3.20.20.450">
    <property type="entry name" value="EAL domain"/>
    <property type="match status" value="1"/>
</dbReference>
<evidence type="ECO:0000259" key="2">
    <source>
        <dbReference type="PROSITE" id="PS50883"/>
    </source>
</evidence>
<dbReference type="PROSITE" id="PS50883">
    <property type="entry name" value="EAL"/>
    <property type="match status" value="1"/>
</dbReference>
<evidence type="ECO:0000259" key="3">
    <source>
        <dbReference type="PROSITE" id="PS50887"/>
    </source>
</evidence>